<feature type="region of interest" description="Disordered" evidence="1">
    <location>
        <begin position="1"/>
        <end position="39"/>
    </location>
</feature>
<organism evidence="2 3">
    <name type="scientific">Thalassiosira oceanica</name>
    <name type="common">Marine diatom</name>
    <dbReference type="NCBI Taxonomy" id="159749"/>
    <lineage>
        <taxon>Eukaryota</taxon>
        <taxon>Sar</taxon>
        <taxon>Stramenopiles</taxon>
        <taxon>Ochrophyta</taxon>
        <taxon>Bacillariophyta</taxon>
        <taxon>Coscinodiscophyceae</taxon>
        <taxon>Thalassiosirophycidae</taxon>
        <taxon>Thalassiosirales</taxon>
        <taxon>Thalassiosiraceae</taxon>
        <taxon>Thalassiosira</taxon>
    </lineage>
</organism>
<protein>
    <submittedName>
        <fullName evidence="2">Uncharacterized protein</fullName>
    </submittedName>
</protein>
<feature type="non-terminal residue" evidence="2">
    <location>
        <position position="328"/>
    </location>
</feature>
<evidence type="ECO:0000313" key="2">
    <source>
        <dbReference type="EMBL" id="EJK51684.1"/>
    </source>
</evidence>
<accession>K0RHH2</accession>
<name>K0RHH2_THAOC</name>
<proteinExistence type="predicted"/>
<reference evidence="2 3" key="1">
    <citation type="journal article" date="2012" name="Genome Biol.">
        <title>Genome and low-iron response of an oceanic diatom adapted to chronic iron limitation.</title>
        <authorList>
            <person name="Lommer M."/>
            <person name="Specht M."/>
            <person name="Roy A.S."/>
            <person name="Kraemer L."/>
            <person name="Andreson R."/>
            <person name="Gutowska M.A."/>
            <person name="Wolf J."/>
            <person name="Bergner S.V."/>
            <person name="Schilhabel M.B."/>
            <person name="Klostermeier U.C."/>
            <person name="Beiko R.G."/>
            <person name="Rosenstiel P."/>
            <person name="Hippler M."/>
            <person name="Laroche J."/>
        </authorList>
    </citation>
    <scope>NUCLEOTIDE SEQUENCE [LARGE SCALE GENOMIC DNA]</scope>
    <source>
        <strain evidence="2 3">CCMP1005</strain>
    </source>
</reference>
<dbReference type="Proteomes" id="UP000266841">
    <property type="component" value="Unassembled WGS sequence"/>
</dbReference>
<sequence>MKKEGIRGIPRNSEGMSNLEPGPAQEERGEAPDSAAVGRTGGVATAVAVGQAGGLIIPRQDDPVHEEERSDAVPQFLEETEPCPSPPYDGAMPPLPAGGRVAAKMLVDGLTDDVGLAQIKEAALHLEEILYKALFIVEEVPEQEWKEKSQRLKRNFTGLGVGQDDAPRLGQASKSSKSPFATLTSTYLTYGNGDLEDLLACPSLVASSCPTLGGRKKYRDSIHSKAGNPGKAFRTLLIPKAEYDKLEDASRRPSDNKRKQSTGGSSDGPTKMSKTTSISSKPASPKSKQGSTKPAKDEPRSAKPTKAKPASSRSAALVKPASQSLSKK</sequence>
<dbReference type="AlphaFoldDB" id="K0RHH2"/>
<evidence type="ECO:0000256" key="1">
    <source>
        <dbReference type="SAM" id="MobiDB-lite"/>
    </source>
</evidence>
<keyword evidence="3" id="KW-1185">Reference proteome</keyword>
<feature type="region of interest" description="Disordered" evidence="1">
    <location>
        <begin position="158"/>
        <end position="177"/>
    </location>
</feature>
<dbReference type="EMBL" id="AGNL01041218">
    <property type="protein sequence ID" value="EJK51684.1"/>
    <property type="molecule type" value="Genomic_DNA"/>
</dbReference>
<feature type="compositionally biased region" description="Low complexity" evidence="1">
    <location>
        <begin position="270"/>
        <end position="288"/>
    </location>
</feature>
<evidence type="ECO:0000313" key="3">
    <source>
        <dbReference type="Proteomes" id="UP000266841"/>
    </source>
</evidence>
<gene>
    <name evidence="2" type="ORF">THAOC_29123</name>
</gene>
<comment type="caution">
    <text evidence="2">The sequence shown here is derived from an EMBL/GenBank/DDBJ whole genome shotgun (WGS) entry which is preliminary data.</text>
</comment>
<feature type="region of interest" description="Disordered" evidence="1">
    <location>
        <begin position="244"/>
        <end position="328"/>
    </location>
</feature>
<feature type="compositionally biased region" description="Basic and acidic residues" evidence="1">
    <location>
        <begin position="244"/>
        <end position="258"/>
    </location>
</feature>